<comment type="caution">
    <text evidence="3">The sequence shown here is derived from an EMBL/GenBank/DDBJ whole genome shotgun (WGS) entry which is preliminary data.</text>
</comment>
<accession>A0AAD7DK09</accession>
<dbReference type="EMBL" id="JARKIE010000045">
    <property type="protein sequence ID" value="KAJ7693569.1"/>
    <property type="molecule type" value="Genomic_DNA"/>
</dbReference>
<keyword evidence="1" id="KW-0732">Signal</keyword>
<evidence type="ECO:0000259" key="2">
    <source>
        <dbReference type="Pfam" id="PF00135"/>
    </source>
</evidence>
<dbReference type="Proteomes" id="UP001221757">
    <property type="component" value="Unassembled WGS sequence"/>
</dbReference>
<dbReference type="Gene3D" id="3.40.50.1820">
    <property type="entry name" value="alpha/beta hydrolase"/>
    <property type="match status" value="1"/>
</dbReference>
<sequence length="110" mass="11725">MRISCALATVLYTSVCYAVPPLVKTSSGLLQGSSDANGLLLFKGIRFGQPPVGALRWEPPVPFTSAALQNITSLPPACVQMFPFAVAALSERLFNNPADPPLESEDCLFL</sequence>
<dbReference type="InterPro" id="IPR029058">
    <property type="entry name" value="AB_hydrolase_fold"/>
</dbReference>
<keyword evidence="4" id="KW-1185">Reference proteome</keyword>
<protein>
    <submittedName>
        <fullName evidence="3">Carboxylesterase</fullName>
    </submittedName>
</protein>
<dbReference type="InterPro" id="IPR050309">
    <property type="entry name" value="Type-B_Carboxylest/Lipase"/>
</dbReference>
<reference evidence="3" key="1">
    <citation type="submission" date="2023-03" db="EMBL/GenBank/DDBJ databases">
        <title>Massive genome expansion in bonnet fungi (Mycena s.s.) driven by repeated elements and novel gene families across ecological guilds.</title>
        <authorList>
            <consortium name="Lawrence Berkeley National Laboratory"/>
            <person name="Harder C.B."/>
            <person name="Miyauchi S."/>
            <person name="Viragh M."/>
            <person name="Kuo A."/>
            <person name="Thoen E."/>
            <person name="Andreopoulos B."/>
            <person name="Lu D."/>
            <person name="Skrede I."/>
            <person name="Drula E."/>
            <person name="Henrissat B."/>
            <person name="Morin E."/>
            <person name="Kohler A."/>
            <person name="Barry K."/>
            <person name="LaButti K."/>
            <person name="Morin E."/>
            <person name="Salamov A."/>
            <person name="Lipzen A."/>
            <person name="Mereny Z."/>
            <person name="Hegedus B."/>
            <person name="Baldrian P."/>
            <person name="Stursova M."/>
            <person name="Weitz H."/>
            <person name="Taylor A."/>
            <person name="Grigoriev I.V."/>
            <person name="Nagy L.G."/>
            <person name="Martin F."/>
            <person name="Kauserud H."/>
        </authorList>
    </citation>
    <scope>NUCLEOTIDE SEQUENCE</scope>
    <source>
        <strain evidence="3">CBHHK067</strain>
    </source>
</reference>
<name>A0AAD7DK09_MYCRO</name>
<organism evidence="3 4">
    <name type="scientific">Mycena rosella</name>
    <name type="common">Pink bonnet</name>
    <name type="synonym">Agaricus rosellus</name>
    <dbReference type="NCBI Taxonomy" id="1033263"/>
    <lineage>
        <taxon>Eukaryota</taxon>
        <taxon>Fungi</taxon>
        <taxon>Dikarya</taxon>
        <taxon>Basidiomycota</taxon>
        <taxon>Agaricomycotina</taxon>
        <taxon>Agaricomycetes</taxon>
        <taxon>Agaricomycetidae</taxon>
        <taxon>Agaricales</taxon>
        <taxon>Marasmiineae</taxon>
        <taxon>Mycenaceae</taxon>
        <taxon>Mycena</taxon>
    </lineage>
</organism>
<feature type="chain" id="PRO_5041998067" evidence="1">
    <location>
        <begin position="19"/>
        <end position="110"/>
    </location>
</feature>
<feature type="domain" description="Carboxylesterase type B" evidence="2">
    <location>
        <begin position="21"/>
        <end position="110"/>
    </location>
</feature>
<evidence type="ECO:0000256" key="1">
    <source>
        <dbReference type="SAM" id="SignalP"/>
    </source>
</evidence>
<evidence type="ECO:0000313" key="4">
    <source>
        <dbReference type="Proteomes" id="UP001221757"/>
    </source>
</evidence>
<dbReference type="SUPFAM" id="SSF53474">
    <property type="entry name" value="alpha/beta-Hydrolases"/>
    <property type="match status" value="1"/>
</dbReference>
<dbReference type="InterPro" id="IPR002018">
    <property type="entry name" value="CarbesteraseB"/>
</dbReference>
<proteinExistence type="predicted"/>
<evidence type="ECO:0000313" key="3">
    <source>
        <dbReference type="EMBL" id="KAJ7693569.1"/>
    </source>
</evidence>
<dbReference type="Pfam" id="PF00135">
    <property type="entry name" value="COesterase"/>
    <property type="match status" value="1"/>
</dbReference>
<dbReference type="AlphaFoldDB" id="A0AAD7DK09"/>
<feature type="signal peptide" evidence="1">
    <location>
        <begin position="1"/>
        <end position="18"/>
    </location>
</feature>
<dbReference type="PANTHER" id="PTHR11559">
    <property type="entry name" value="CARBOXYLESTERASE"/>
    <property type="match status" value="1"/>
</dbReference>
<gene>
    <name evidence="3" type="ORF">B0H17DRAFT_488620</name>
</gene>